<sequence length="263" mass="28258">MKKFLSVALAAVMMLSLAACGSSSNKAESSSEGGSASDKTYIIATDTTFAPFEFTNDKNEFVGIDVDILAAIAKDQGFKYDLQSLGFDAAVAALESGQADGTIAGMSITEERQKKYDFSEAYYDSYVCMAVKKGSNIKGYEDLKGKKVAAKTGTQGADCAESLKDKYGFDITYFDDSATMYQDVKTGNTVACFEDQPVMAYGVSQGNGLEIVAEEKDNFSTPYGFAVLKGQNADLLKMFNEGLKNIKANGTYDEIVAKYTSAK</sequence>
<organism evidence="4 6">
    <name type="scientific">Anaerobutyricum hallii</name>
    <dbReference type="NCBI Taxonomy" id="39488"/>
    <lineage>
        <taxon>Bacteria</taxon>
        <taxon>Bacillati</taxon>
        <taxon>Bacillota</taxon>
        <taxon>Clostridia</taxon>
        <taxon>Lachnospirales</taxon>
        <taxon>Lachnospiraceae</taxon>
        <taxon>Anaerobutyricum</taxon>
    </lineage>
</organism>
<dbReference type="EMBL" id="CYYC01000004">
    <property type="protein sequence ID" value="CUM83633.1"/>
    <property type="molecule type" value="Genomic_DNA"/>
</dbReference>
<dbReference type="AlphaFoldDB" id="A0A173S025"/>
<gene>
    <name evidence="4" type="primary">glnH</name>
    <name evidence="5" type="ORF">DWZ29_02065</name>
    <name evidence="4" type="ORF">ERS852578_00569</name>
</gene>
<evidence type="ECO:0000256" key="1">
    <source>
        <dbReference type="ARBA" id="ARBA00022729"/>
    </source>
</evidence>
<evidence type="ECO:0000259" key="3">
    <source>
        <dbReference type="SMART" id="SM00062"/>
    </source>
</evidence>
<feature type="signal peptide" evidence="2">
    <location>
        <begin position="1"/>
        <end position="18"/>
    </location>
</feature>
<keyword evidence="1 2" id="KW-0732">Signal</keyword>
<feature type="domain" description="Solute-binding protein family 3/N-terminal" evidence="3">
    <location>
        <begin position="40"/>
        <end position="263"/>
    </location>
</feature>
<dbReference type="CDD" id="cd13619">
    <property type="entry name" value="PBP2_GlnP"/>
    <property type="match status" value="1"/>
</dbReference>
<feature type="chain" id="PRO_5038212861" evidence="2">
    <location>
        <begin position="19"/>
        <end position="263"/>
    </location>
</feature>
<evidence type="ECO:0000313" key="5">
    <source>
        <dbReference type="EMBL" id="RHN16943.1"/>
    </source>
</evidence>
<proteinExistence type="predicted"/>
<evidence type="ECO:0000313" key="6">
    <source>
        <dbReference type="Proteomes" id="UP000095390"/>
    </source>
</evidence>
<dbReference type="PROSITE" id="PS51257">
    <property type="entry name" value="PROKAR_LIPOPROTEIN"/>
    <property type="match status" value="1"/>
</dbReference>
<dbReference type="RefSeq" id="WP_055182378.1">
    <property type="nucleotide sequence ID" value="NZ_CATXFZ010000004.1"/>
</dbReference>
<dbReference type="Pfam" id="PF00497">
    <property type="entry name" value="SBP_bac_3"/>
    <property type="match status" value="1"/>
</dbReference>
<dbReference type="EMBL" id="QRQO01000004">
    <property type="protein sequence ID" value="RHN16943.1"/>
    <property type="molecule type" value="Genomic_DNA"/>
</dbReference>
<reference evidence="5 7" key="2">
    <citation type="submission" date="2018-08" db="EMBL/GenBank/DDBJ databases">
        <title>A genome reference for cultivated species of the human gut microbiota.</title>
        <authorList>
            <person name="Zou Y."/>
            <person name="Xue W."/>
            <person name="Luo G."/>
        </authorList>
    </citation>
    <scope>NUCLEOTIDE SEQUENCE [LARGE SCALE GENOMIC DNA]</scope>
    <source>
        <strain evidence="5 7">AF31-17AC</strain>
    </source>
</reference>
<name>A0A173S025_9FIRM</name>
<dbReference type="Proteomes" id="UP000283700">
    <property type="component" value="Unassembled WGS sequence"/>
</dbReference>
<dbReference type="PANTHER" id="PTHR35936">
    <property type="entry name" value="MEMBRANE-BOUND LYTIC MUREIN TRANSGLYCOSYLASE F"/>
    <property type="match status" value="1"/>
</dbReference>
<reference evidence="4 6" key="1">
    <citation type="submission" date="2015-09" db="EMBL/GenBank/DDBJ databases">
        <authorList>
            <consortium name="Pathogen Informatics"/>
        </authorList>
    </citation>
    <scope>NUCLEOTIDE SEQUENCE [LARGE SCALE GENOMIC DNA]</scope>
    <source>
        <strain evidence="4 6">2789STDY5834966</strain>
    </source>
</reference>
<evidence type="ECO:0000256" key="2">
    <source>
        <dbReference type="SAM" id="SignalP"/>
    </source>
</evidence>
<dbReference type="Proteomes" id="UP000095390">
    <property type="component" value="Unassembled WGS sequence"/>
</dbReference>
<dbReference type="PANTHER" id="PTHR35936:SF38">
    <property type="entry name" value="GLUTAMINE-BINDING PERIPLASMIC PROTEIN"/>
    <property type="match status" value="1"/>
</dbReference>
<accession>A0A173S025</accession>
<evidence type="ECO:0000313" key="4">
    <source>
        <dbReference type="EMBL" id="CUM83633.1"/>
    </source>
</evidence>
<protein>
    <submittedName>
        <fullName evidence="5">Glutamine ABC transporter substrate-binding protein</fullName>
    </submittedName>
    <submittedName>
        <fullName evidence="4">Glutamine-binding periplasmic protein</fullName>
    </submittedName>
</protein>
<dbReference type="OrthoDB" id="9774451at2"/>
<dbReference type="SMART" id="SM00062">
    <property type="entry name" value="PBPb"/>
    <property type="match status" value="1"/>
</dbReference>
<dbReference type="Gene3D" id="3.40.190.10">
    <property type="entry name" value="Periplasmic binding protein-like II"/>
    <property type="match status" value="2"/>
</dbReference>
<evidence type="ECO:0000313" key="7">
    <source>
        <dbReference type="Proteomes" id="UP000283700"/>
    </source>
</evidence>
<dbReference type="InterPro" id="IPR001638">
    <property type="entry name" value="Solute-binding_3/MltF_N"/>
</dbReference>
<dbReference type="SUPFAM" id="SSF53850">
    <property type="entry name" value="Periplasmic binding protein-like II"/>
    <property type="match status" value="1"/>
</dbReference>